<dbReference type="InterPro" id="IPR050768">
    <property type="entry name" value="UPF0353/GerABKA_families"/>
</dbReference>
<keyword evidence="1" id="KW-0472">Membrane</keyword>
<keyword evidence="1" id="KW-1133">Transmembrane helix</keyword>
<proteinExistence type="predicted"/>
<accession>A0A5C6BEI8</accession>
<organism evidence="3 4">
    <name type="scientific">Allorhodopirellula heiligendammensis</name>
    <dbReference type="NCBI Taxonomy" id="2714739"/>
    <lineage>
        <taxon>Bacteria</taxon>
        <taxon>Pseudomonadati</taxon>
        <taxon>Planctomycetota</taxon>
        <taxon>Planctomycetia</taxon>
        <taxon>Pirellulales</taxon>
        <taxon>Pirellulaceae</taxon>
        <taxon>Allorhodopirellula</taxon>
    </lineage>
</organism>
<gene>
    <name evidence="3" type="ORF">Poly21_43720</name>
</gene>
<keyword evidence="1" id="KW-0812">Transmembrane</keyword>
<feature type="transmembrane region" description="Helical" evidence="1">
    <location>
        <begin position="61"/>
        <end position="81"/>
    </location>
</feature>
<dbReference type="PANTHER" id="PTHR22550:SF14">
    <property type="entry name" value="VWFA DOMAIN-CONTAINING PROTEIN"/>
    <property type="match status" value="1"/>
</dbReference>
<comment type="caution">
    <text evidence="3">The sequence shown here is derived from an EMBL/GenBank/DDBJ whole genome shotgun (WGS) entry which is preliminary data.</text>
</comment>
<dbReference type="RefSeq" id="WP_146408922.1">
    <property type="nucleotide sequence ID" value="NZ_SJPU01000003.1"/>
</dbReference>
<feature type="domain" description="VWFA" evidence="2">
    <location>
        <begin position="101"/>
        <end position="197"/>
    </location>
</feature>
<evidence type="ECO:0000313" key="4">
    <source>
        <dbReference type="Proteomes" id="UP000319908"/>
    </source>
</evidence>
<evidence type="ECO:0000259" key="2">
    <source>
        <dbReference type="Pfam" id="PF13519"/>
    </source>
</evidence>
<name>A0A5C6BEI8_9BACT</name>
<dbReference type="Gene3D" id="3.40.50.410">
    <property type="entry name" value="von Willebrand factor, type A domain"/>
    <property type="match status" value="1"/>
</dbReference>
<dbReference type="InterPro" id="IPR002035">
    <property type="entry name" value="VWF_A"/>
</dbReference>
<dbReference type="Proteomes" id="UP000319908">
    <property type="component" value="Unassembled WGS sequence"/>
</dbReference>
<dbReference type="Pfam" id="PF13519">
    <property type="entry name" value="VWA_2"/>
    <property type="match status" value="1"/>
</dbReference>
<evidence type="ECO:0000313" key="3">
    <source>
        <dbReference type="EMBL" id="TWU10468.1"/>
    </source>
</evidence>
<dbReference type="EMBL" id="SJPU01000003">
    <property type="protein sequence ID" value="TWU10468.1"/>
    <property type="molecule type" value="Genomic_DNA"/>
</dbReference>
<keyword evidence="4" id="KW-1185">Reference proteome</keyword>
<dbReference type="PANTHER" id="PTHR22550">
    <property type="entry name" value="SPORE GERMINATION PROTEIN"/>
    <property type="match status" value="1"/>
</dbReference>
<evidence type="ECO:0000256" key="1">
    <source>
        <dbReference type="SAM" id="Phobius"/>
    </source>
</evidence>
<dbReference type="SUPFAM" id="SSF53300">
    <property type="entry name" value="vWA-like"/>
    <property type="match status" value="1"/>
</dbReference>
<reference evidence="3 4" key="1">
    <citation type="journal article" date="2020" name="Antonie Van Leeuwenhoek">
        <title>Rhodopirellula heiligendammensis sp. nov., Rhodopirellula pilleata sp. nov., and Rhodopirellula solitaria sp. nov. isolated from natural or artificial marine surfaces in Northern Germany and California, USA, and emended description of the genus Rhodopirellula.</title>
        <authorList>
            <person name="Kallscheuer N."/>
            <person name="Wiegand S."/>
            <person name="Jogler M."/>
            <person name="Boedeker C."/>
            <person name="Peeters S.H."/>
            <person name="Rast P."/>
            <person name="Heuer A."/>
            <person name="Jetten M.S.M."/>
            <person name="Rohde M."/>
            <person name="Jogler C."/>
        </authorList>
    </citation>
    <scope>NUCLEOTIDE SEQUENCE [LARGE SCALE GENOMIC DNA]</scope>
    <source>
        <strain evidence="3 4">Poly21</strain>
    </source>
</reference>
<feature type="transmembrane region" description="Helical" evidence="1">
    <location>
        <begin position="6"/>
        <end position="26"/>
    </location>
</feature>
<sequence>MLANFHFIRPYCLLFIPVVILVWWLVRRAHDPLRGWRSSMDHELLTALTVGDTTRDRWRSVVVLVAWLLATISVAGPTWHLEPSPFSDDPVPLLLLLLADESMDQDDLAPSRMERARLKVADIANSRKGQPLGLIAYAGTAHLVLPPTRDTSVVATMAAEISPAIMPKDGNSLIDALQLASRTLQQSGGSVIVIADGVPVEGAAALTRFQQSSSLPVQILEVAPADSADASAMDAAAAALKARVVRITPDDEDVRGLIRDAARSPRTVAAADRGTRWAESGWWLVPVLCVLTLVSFRRTVSNVLQERDS</sequence>
<protein>
    <recommendedName>
        <fullName evidence="2">VWFA domain-containing protein</fullName>
    </recommendedName>
</protein>
<dbReference type="OrthoDB" id="9807628at2"/>
<dbReference type="AlphaFoldDB" id="A0A5C6BEI8"/>
<dbReference type="InterPro" id="IPR036465">
    <property type="entry name" value="vWFA_dom_sf"/>
</dbReference>